<evidence type="ECO:0000313" key="4">
    <source>
        <dbReference type="Proteomes" id="UP000253915"/>
    </source>
</evidence>
<dbReference type="Proteomes" id="UP000253915">
    <property type="component" value="Unassembled WGS sequence"/>
</dbReference>
<dbReference type="Proteomes" id="UP000253752">
    <property type="component" value="Unassembled WGS sequence"/>
</dbReference>
<dbReference type="EMBL" id="PPUQ01000024">
    <property type="protein sequence ID" value="RDC35066.1"/>
    <property type="molecule type" value="Genomic_DNA"/>
</dbReference>
<sequence>MPCIGALRGCREGRRWAMTSLPTTVADATAEAERVIEECREAGDESRLLSCIAATATYDPGTRRVRTYGPLNAALAWAHGAGSGWCRPAEDWERDGRAVARADMAVPVLVRGASGMALMRRYPYEATEGDGAVTEPVCGLSCDRRAVEDILSSGEIDCAGAYGMVEAYFGMGDVVAPAGGGLGQEGMKEVIASFKAAASAVHRAYEGRGGSYRPRRIEPARPLPVPAEVLAPSEVLDGEGVLDAGWDGYVRVVKPLINLLAASYAKGGYDAGCALECFRAAAAEIKGGASAEDACALMRRYLPELAEDCQLEAEIARATEGLR</sequence>
<organism evidence="1 3">
    <name type="scientific">Eggerthella lenta</name>
    <name type="common">Eubacterium lentum</name>
    <dbReference type="NCBI Taxonomy" id="84112"/>
    <lineage>
        <taxon>Bacteria</taxon>
        <taxon>Bacillati</taxon>
        <taxon>Actinomycetota</taxon>
        <taxon>Coriobacteriia</taxon>
        <taxon>Eggerthellales</taxon>
        <taxon>Eggerthellaceae</taxon>
        <taxon>Eggerthella</taxon>
    </lineage>
</organism>
<dbReference type="EMBL" id="PPTX01000027">
    <property type="protein sequence ID" value="RDB75623.1"/>
    <property type="molecule type" value="Genomic_DNA"/>
</dbReference>
<evidence type="ECO:0000313" key="3">
    <source>
        <dbReference type="Proteomes" id="UP000253752"/>
    </source>
</evidence>
<dbReference type="AlphaFoldDB" id="A0A369MN45"/>
<evidence type="ECO:0000313" key="2">
    <source>
        <dbReference type="EMBL" id="RDC35066.1"/>
    </source>
</evidence>
<protein>
    <submittedName>
        <fullName evidence="1">Uncharacterized protein</fullName>
    </submittedName>
</protein>
<gene>
    <name evidence="2" type="ORF">C1853_13255</name>
    <name evidence="1" type="ORF">C1872_13890</name>
</gene>
<comment type="caution">
    <text evidence="1">The sequence shown here is derived from an EMBL/GenBank/DDBJ whole genome shotgun (WGS) entry which is preliminary data.</text>
</comment>
<reference evidence="3 4" key="1">
    <citation type="journal article" date="2018" name="Elife">
        <title>Discovery and characterization of a prevalent human gut bacterial enzyme sufficient for the inactivation of a family of plant toxins.</title>
        <authorList>
            <person name="Koppel N."/>
            <person name="Bisanz J.E."/>
            <person name="Pandelia M.E."/>
            <person name="Turnbaugh P.J."/>
            <person name="Balskus E.P."/>
        </authorList>
    </citation>
    <scope>NUCLEOTIDE SEQUENCE [LARGE SCALE GENOMIC DNA]</scope>
    <source>
        <strain evidence="2 4">16A</strain>
        <strain evidence="1 3">MR1 #12</strain>
    </source>
</reference>
<evidence type="ECO:0000313" key="1">
    <source>
        <dbReference type="EMBL" id="RDB75623.1"/>
    </source>
</evidence>
<name>A0A369MN45_EGGLN</name>
<proteinExistence type="predicted"/>
<accession>A0A369MN45</accession>